<dbReference type="GO" id="GO:0006935">
    <property type="term" value="P:chemotaxis"/>
    <property type="evidence" value="ECO:0007669"/>
    <property type="project" value="UniProtKB-KW"/>
</dbReference>
<organism evidence="6 7">
    <name type="scientific">Candidatus Aquicultor primus</name>
    <dbReference type="NCBI Taxonomy" id="1797195"/>
    <lineage>
        <taxon>Bacteria</taxon>
        <taxon>Bacillati</taxon>
        <taxon>Actinomycetota</taxon>
        <taxon>Candidatus Aquicultoria</taxon>
        <taxon>Candidatus Aquicultorales</taxon>
        <taxon>Candidatus Aquicultoraceae</taxon>
        <taxon>Candidatus Aquicultor</taxon>
    </lineage>
</organism>
<evidence type="ECO:0000256" key="4">
    <source>
        <dbReference type="ARBA" id="ARBA00022500"/>
    </source>
</evidence>
<dbReference type="Gene3D" id="2.30.30.40">
    <property type="entry name" value="SH3 Domains"/>
    <property type="match status" value="1"/>
</dbReference>
<dbReference type="SUPFAM" id="SSF50341">
    <property type="entry name" value="CheW-like"/>
    <property type="match status" value="1"/>
</dbReference>
<keyword evidence="3" id="KW-0963">Cytoplasm</keyword>
<comment type="caution">
    <text evidence="6">The sequence shown here is derived from an EMBL/GenBank/DDBJ whole genome shotgun (WGS) entry which is preliminary data.</text>
</comment>
<evidence type="ECO:0000313" key="7">
    <source>
        <dbReference type="Proteomes" id="UP000178086"/>
    </source>
</evidence>
<dbReference type="EMBL" id="MELI01000020">
    <property type="protein sequence ID" value="OFW35255.1"/>
    <property type="molecule type" value="Genomic_DNA"/>
</dbReference>
<dbReference type="AlphaFoldDB" id="A0A1F2UVV1"/>
<evidence type="ECO:0000259" key="5">
    <source>
        <dbReference type="PROSITE" id="PS50851"/>
    </source>
</evidence>
<sequence>MEDKSFEQDQLVVFELSGESFGIDINAVQEIIRMQQITDVPKAPMHVKGIINLRGKVIPIVDLRDKFGLVQTEETKSTRIVVVDVTGCTVGMIVDAVSEVLRISKDQIEDPSAIIESYEKYLLGIGKLEERLVLLLDLGKVIPEASQLQAVA</sequence>
<dbReference type="PROSITE" id="PS50851">
    <property type="entry name" value="CHEW"/>
    <property type="match status" value="1"/>
</dbReference>
<dbReference type="InterPro" id="IPR039315">
    <property type="entry name" value="CheW"/>
</dbReference>
<dbReference type="GO" id="GO:0005829">
    <property type="term" value="C:cytosol"/>
    <property type="evidence" value="ECO:0007669"/>
    <property type="project" value="TreeGrafter"/>
</dbReference>
<comment type="subcellular location">
    <subcellularLocation>
        <location evidence="1">Cytoplasm</location>
    </subcellularLocation>
</comment>
<dbReference type="PANTHER" id="PTHR22617:SF23">
    <property type="entry name" value="CHEMOTAXIS PROTEIN CHEW"/>
    <property type="match status" value="1"/>
</dbReference>
<dbReference type="InterPro" id="IPR036061">
    <property type="entry name" value="CheW-like_dom_sf"/>
</dbReference>
<feature type="domain" description="CheW-like" evidence="5">
    <location>
        <begin position="8"/>
        <end position="147"/>
    </location>
</feature>
<dbReference type="SMART" id="SM00260">
    <property type="entry name" value="CheW"/>
    <property type="match status" value="1"/>
</dbReference>
<dbReference type="FunFam" id="2.40.50.180:FF:000002">
    <property type="entry name" value="Chemotaxis protein CheW"/>
    <property type="match status" value="1"/>
</dbReference>
<protein>
    <recommendedName>
        <fullName evidence="2">Chemotaxis protein CheW</fullName>
    </recommendedName>
</protein>
<dbReference type="CDD" id="cd00732">
    <property type="entry name" value="CheW"/>
    <property type="match status" value="1"/>
</dbReference>
<evidence type="ECO:0000256" key="2">
    <source>
        <dbReference type="ARBA" id="ARBA00021483"/>
    </source>
</evidence>
<evidence type="ECO:0000313" key="6">
    <source>
        <dbReference type="EMBL" id="OFW35255.1"/>
    </source>
</evidence>
<dbReference type="PANTHER" id="PTHR22617">
    <property type="entry name" value="CHEMOTAXIS SENSOR HISTIDINE KINASE-RELATED"/>
    <property type="match status" value="1"/>
</dbReference>
<dbReference type="InterPro" id="IPR002545">
    <property type="entry name" value="CheW-lke_dom"/>
</dbReference>
<dbReference type="Pfam" id="PF01584">
    <property type="entry name" value="CheW"/>
    <property type="match status" value="1"/>
</dbReference>
<gene>
    <name evidence="6" type="ORF">A2074_07810</name>
</gene>
<dbReference type="GO" id="GO:0007165">
    <property type="term" value="P:signal transduction"/>
    <property type="evidence" value="ECO:0007669"/>
    <property type="project" value="InterPro"/>
</dbReference>
<dbReference type="Proteomes" id="UP000178086">
    <property type="component" value="Unassembled WGS sequence"/>
</dbReference>
<proteinExistence type="predicted"/>
<evidence type="ECO:0000256" key="1">
    <source>
        <dbReference type="ARBA" id="ARBA00004496"/>
    </source>
</evidence>
<evidence type="ECO:0000256" key="3">
    <source>
        <dbReference type="ARBA" id="ARBA00022490"/>
    </source>
</evidence>
<keyword evidence="4" id="KW-0145">Chemotaxis</keyword>
<reference evidence="6 7" key="1">
    <citation type="journal article" date="2016" name="Nat. Commun.">
        <title>Thousands of microbial genomes shed light on interconnected biogeochemical processes in an aquifer system.</title>
        <authorList>
            <person name="Anantharaman K."/>
            <person name="Brown C.T."/>
            <person name="Hug L.A."/>
            <person name="Sharon I."/>
            <person name="Castelle C.J."/>
            <person name="Probst A.J."/>
            <person name="Thomas B.C."/>
            <person name="Singh A."/>
            <person name="Wilkins M.J."/>
            <person name="Karaoz U."/>
            <person name="Brodie E.L."/>
            <person name="Williams K.H."/>
            <person name="Hubbard S.S."/>
            <person name="Banfield J.F."/>
        </authorList>
    </citation>
    <scope>NUCLEOTIDE SEQUENCE [LARGE SCALE GENOMIC DNA]</scope>
</reference>
<name>A0A1F2UVV1_9ACTN</name>
<accession>A0A1F2UVV1</accession>
<dbReference type="Gene3D" id="2.40.50.180">
    <property type="entry name" value="CheA-289, Domain 4"/>
    <property type="match status" value="1"/>
</dbReference>